<comment type="caution">
    <text evidence="3">The sequence shown here is derived from an EMBL/GenBank/DDBJ whole genome shotgun (WGS) entry which is preliminary data.</text>
</comment>
<dbReference type="EMBL" id="RCZK01000003">
    <property type="protein sequence ID" value="TPG13748.1"/>
    <property type="molecule type" value="Genomic_DNA"/>
</dbReference>
<evidence type="ECO:0000259" key="2">
    <source>
        <dbReference type="Pfam" id="PF13449"/>
    </source>
</evidence>
<dbReference type="OrthoDB" id="9798693at2"/>
<dbReference type="Pfam" id="PF13449">
    <property type="entry name" value="Phytase-like"/>
    <property type="match status" value="1"/>
</dbReference>
<reference evidence="3 4" key="1">
    <citation type="journal article" date="2019" name="Environ. Microbiol.">
        <title>Species interactions and distinct microbial communities in high Arctic permafrost affected cryosols are associated with the CH4 and CO2 gas fluxes.</title>
        <authorList>
            <person name="Altshuler I."/>
            <person name="Hamel J."/>
            <person name="Turney S."/>
            <person name="Magnuson E."/>
            <person name="Levesque R."/>
            <person name="Greer C."/>
            <person name="Whyte L.G."/>
        </authorList>
    </citation>
    <scope>NUCLEOTIDE SEQUENCE [LARGE SCALE GENOMIC DNA]</scope>
    <source>
        <strain evidence="3 4">S5.1</strain>
    </source>
</reference>
<feature type="region of interest" description="Disordered" evidence="1">
    <location>
        <begin position="98"/>
        <end position="121"/>
    </location>
</feature>
<dbReference type="InterPro" id="IPR014567">
    <property type="entry name" value="UCP031900"/>
</dbReference>
<protein>
    <submittedName>
        <fullName evidence="3">Esterase-like activity of phytase family protein</fullName>
    </submittedName>
</protein>
<organism evidence="3 4">
    <name type="scientific">Sphingomonas oligophenolica</name>
    <dbReference type="NCBI Taxonomy" id="301154"/>
    <lineage>
        <taxon>Bacteria</taxon>
        <taxon>Pseudomonadati</taxon>
        <taxon>Pseudomonadota</taxon>
        <taxon>Alphaproteobacteria</taxon>
        <taxon>Sphingomonadales</taxon>
        <taxon>Sphingomonadaceae</taxon>
        <taxon>Sphingomonas</taxon>
    </lineage>
</organism>
<proteinExistence type="predicted"/>
<dbReference type="InterPro" id="IPR027372">
    <property type="entry name" value="Phytase-like_dom"/>
</dbReference>
<dbReference type="SUPFAM" id="SSF63825">
    <property type="entry name" value="YWTD domain"/>
    <property type="match status" value="1"/>
</dbReference>
<dbReference type="Proteomes" id="UP000318413">
    <property type="component" value="Unassembled WGS sequence"/>
</dbReference>
<accession>A0A502CLF6</accession>
<evidence type="ECO:0000313" key="3">
    <source>
        <dbReference type="EMBL" id="TPG13748.1"/>
    </source>
</evidence>
<evidence type="ECO:0000256" key="1">
    <source>
        <dbReference type="SAM" id="MobiDB-lite"/>
    </source>
</evidence>
<keyword evidence="4" id="KW-1185">Reference proteome</keyword>
<dbReference type="AlphaFoldDB" id="A0A502CLF6"/>
<gene>
    <name evidence="3" type="ORF">EAH84_05175</name>
</gene>
<sequence>MRVLFVILAVLLVVPSWTGETRLDLLGPGLTVAARRVAHDATRARLGGLTYIGGVELTGSDPAFGGYSSLAVAGDRFTLLSDGGNILRFSMGEDWQPRDASGANLPAGPGTGWEKRDRDSESMATDERHVWVGFEGYNQIWRYDAGFARADAWIAPKAMRAWSANGGPESLVALPDGRFLTISEMSHSPKRRWEGSEKARLKTRDALIFAHDPVADPHPRRFAVVEQRRYDISDAAALPNGDVLLLNRKFVLPFRFVTRITRVRAARIRAGAVVVPETIATLGAPLIGENFEGIAVTRERDATMIWIVSDDNQSALQRTLLLKFRLDAR</sequence>
<dbReference type="PIRSF" id="PIRSF031900">
    <property type="entry name" value="UCP031900"/>
    <property type="match status" value="1"/>
</dbReference>
<feature type="domain" description="Phytase-like" evidence="2">
    <location>
        <begin position="63"/>
        <end position="312"/>
    </location>
</feature>
<name>A0A502CLF6_9SPHN</name>
<evidence type="ECO:0000313" key="4">
    <source>
        <dbReference type="Proteomes" id="UP000318413"/>
    </source>
</evidence>
<dbReference type="RefSeq" id="WP_140868797.1">
    <property type="nucleotide sequence ID" value="NZ_RCZK01000003.1"/>
</dbReference>